<evidence type="ECO:0000256" key="4">
    <source>
        <dbReference type="ARBA" id="ARBA00022989"/>
    </source>
</evidence>
<keyword evidence="5 6" id="KW-0472">Membrane</keyword>
<evidence type="ECO:0000313" key="7">
    <source>
        <dbReference type="EMBL" id="KGJ09045.1"/>
    </source>
</evidence>
<evidence type="ECO:0000313" key="8">
    <source>
        <dbReference type="Proteomes" id="UP000029917"/>
    </source>
</evidence>
<reference evidence="7 8" key="2">
    <citation type="submission" date="2014-10" db="EMBL/GenBank/DDBJ databases">
        <title>Paracoccus sanguinis sp. nov., isolated from clinical specimens of New York State patients.</title>
        <authorList>
            <person name="Mingle L.A."/>
            <person name="Cole J.A."/>
            <person name="Lapierre P."/>
            <person name="Musser K.A."/>
        </authorList>
    </citation>
    <scope>NUCLEOTIDE SEQUENCE [LARGE SCALE GENOMIC DNA]</scope>
    <source>
        <strain evidence="7 8">HAMBI 3106</strain>
    </source>
</reference>
<feature type="transmembrane region" description="Helical" evidence="6">
    <location>
        <begin position="171"/>
        <end position="193"/>
    </location>
</feature>
<dbReference type="InterPro" id="IPR001851">
    <property type="entry name" value="ABC_transp_permease"/>
</dbReference>
<dbReference type="RefSeq" id="WP_036716867.1">
    <property type="nucleotide sequence ID" value="NZ_JRKS01000005.1"/>
</dbReference>
<proteinExistence type="predicted"/>
<evidence type="ECO:0000256" key="2">
    <source>
        <dbReference type="ARBA" id="ARBA00022475"/>
    </source>
</evidence>
<feature type="transmembrane region" description="Helical" evidence="6">
    <location>
        <begin position="41"/>
        <end position="63"/>
    </location>
</feature>
<feature type="transmembrane region" description="Helical" evidence="6">
    <location>
        <begin position="12"/>
        <end position="29"/>
    </location>
</feature>
<organism evidence="7 8">
    <name type="scientific">Paracoccus sphaerophysae</name>
    <dbReference type="NCBI Taxonomy" id="690417"/>
    <lineage>
        <taxon>Bacteria</taxon>
        <taxon>Pseudomonadati</taxon>
        <taxon>Pseudomonadota</taxon>
        <taxon>Alphaproteobacteria</taxon>
        <taxon>Rhodobacterales</taxon>
        <taxon>Paracoccaceae</taxon>
        <taxon>Paracoccus</taxon>
    </lineage>
</organism>
<name>A0A099FE69_9RHOB</name>
<dbReference type="Proteomes" id="UP000029917">
    <property type="component" value="Unassembled WGS sequence"/>
</dbReference>
<dbReference type="OrthoDB" id="9814461at2"/>
<dbReference type="STRING" id="690417.IC63_03280"/>
<protein>
    <submittedName>
        <fullName evidence="7">Branched-chain amino acid ABC transporter permease</fullName>
    </submittedName>
</protein>
<feature type="transmembrane region" description="Helical" evidence="6">
    <location>
        <begin position="361"/>
        <end position="390"/>
    </location>
</feature>
<keyword evidence="8" id="KW-1185">Reference proteome</keyword>
<feature type="transmembrane region" description="Helical" evidence="6">
    <location>
        <begin position="70"/>
        <end position="90"/>
    </location>
</feature>
<feature type="transmembrane region" description="Helical" evidence="6">
    <location>
        <begin position="102"/>
        <end position="124"/>
    </location>
</feature>
<feature type="transmembrane region" description="Helical" evidence="6">
    <location>
        <begin position="270"/>
        <end position="296"/>
    </location>
</feature>
<dbReference type="GO" id="GO:0005886">
    <property type="term" value="C:plasma membrane"/>
    <property type="evidence" value="ECO:0007669"/>
    <property type="project" value="UniProtKB-SubCell"/>
</dbReference>
<feature type="transmembrane region" description="Helical" evidence="6">
    <location>
        <begin position="327"/>
        <end position="349"/>
    </location>
</feature>
<dbReference type="InterPro" id="IPR043428">
    <property type="entry name" value="LivM-like"/>
</dbReference>
<keyword evidence="4 6" id="KW-1133">Transmembrane helix</keyword>
<dbReference type="EMBL" id="JRKS01000005">
    <property type="protein sequence ID" value="KGJ09045.1"/>
    <property type="molecule type" value="Genomic_DNA"/>
</dbReference>
<evidence type="ECO:0000256" key="3">
    <source>
        <dbReference type="ARBA" id="ARBA00022692"/>
    </source>
</evidence>
<sequence>MSTTRQADTSSSPLRGLLLFLIIAVLFVLEGATRNAMFSGSWNSALSILNMGLISAVTALGVNMIWGYGGLFNAGVVGFVALGGLAPILISTPPVAGAWAAGGPRLILALAVGLATLVLAIVAANRLSRGLRFWGAALVLIVGYVLTRMAFDPAVTAIEANNPAEAGNIGGLGLPILMSWPVGMLLAAIAAWGVGKVALGLRSDYLAIATLGIGEIIVAILKNEGWLARGVLNMTGVPRPVPYELALQSNPDFVAAAARWGMDAATASGIYVKLCYTAIFVAVVLTLILLSQLALYSPWGRMMRAIRDNETAAAAMGKNVTRRHLQLFVLGSAVIGLSGAMMVTLDGLMAPGGYNPLRYTFLIWVMVIVGGSGNNWGAVLGALLIWFLWIKAEVWGPALMSLLTLPLSEGGLRRHLIESAPQMRYVAMGLVLLLVLRFAPRGLLPER</sequence>
<dbReference type="Pfam" id="PF02653">
    <property type="entry name" value="BPD_transp_2"/>
    <property type="match status" value="1"/>
</dbReference>
<feature type="transmembrane region" description="Helical" evidence="6">
    <location>
        <begin position="131"/>
        <end position="151"/>
    </location>
</feature>
<evidence type="ECO:0000256" key="5">
    <source>
        <dbReference type="ARBA" id="ARBA00023136"/>
    </source>
</evidence>
<reference evidence="7 8" key="1">
    <citation type="submission" date="2014-09" db="EMBL/GenBank/DDBJ databases">
        <authorList>
            <person name="McGinnis J.M."/>
            <person name="Wolfgang W.J."/>
        </authorList>
    </citation>
    <scope>NUCLEOTIDE SEQUENCE [LARGE SCALE GENOMIC DNA]</scope>
    <source>
        <strain evidence="7 8">HAMBI 3106</strain>
    </source>
</reference>
<keyword evidence="3 6" id="KW-0812">Transmembrane</keyword>
<evidence type="ECO:0000256" key="1">
    <source>
        <dbReference type="ARBA" id="ARBA00004651"/>
    </source>
</evidence>
<gene>
    <name evidence="7" type="ORF">IC63_03280</name>
</gene>
<dbReference type="AlphaFoldDB" id="A0A099FE69"/>
<evidence type="ECO:0000256" key="6">
    <source>
        <dbReference type="SAM" id="Phobius"/>
    </source>
</evidence>
<keyword evidence="2" id="KW-1003">Cell membrane</keyword>
<accession>A0A099FE69</accession>
<feature type="transmembrane region" description="Helical" evidence="6">
    <location>
        <begin position="205"/>
        <end position="221"/>
    </location>
</feature>
<dbReference type="CDD" id="cd06581">
    <property type="entry name" value="TM_PBP1_LivM_like"/>
    <property type="match status" value="1"/>
</dbReference>
<comment type="caution">
    <text evidence="7">The sequence shown here is derived from an EMBL/GenBank/DDBJ whole genome shotgun (WGS) entry which is preliminary data.</text>
</comment>
<dbReference type="PANTHER" id="PTHR30482">
    <property type="entry name" value="HIGH-AFFINITY BRANCHED-CHAIN AMINO ACID TRANSPORT SYSTEM PERMEASE"/>
    <property type="match status" value="1"/>
</dbReference>
<dbReference type="PANTHER" id="PTHR30482:SF10">
    <property type="entry name" value="HIGH-AFFINITY BRANCHED-CHAIN AMINO ACID TRANSPORT PROTEIN BRAE"/>
    <property type="match status" value="1"/>
</dbReference>
<comment type="subcellular location">
    <subcellularLocation>
        <location evidence="1">Cell membrane</location>
        <topology evidence="1">Multi-pass membrane protein</topology>
    </subcellularLocation>
</comment>
<dbReference type="GO" id="GO:0015658">
    <property type="term" value="F:branched-chain amino acid transmembrane transporter activity"/>
    <property type="evidence" value="ECO:0007669"/>
    <property type="project" value="InterPro"/>
</dbReference>